<dbReference type="HOGENOM" id="CLU_040645_2_0_2"/>
<evidence type="ECO:0000313" key="2">
    <source>
        <dbReference type="EMBL" id="AGB02927.1"/>
    </source>
</evidence>
<dbReference type="KEGG" id="mfo:Metfor_1908"/>
<dbReference type="EMBL" id="CP003167">
    <property type="protein sequence ID" value="AGB02927.1"/>
    <property type="molecule type" value="Genomic_DNA"/>
</dbReference>
<dbReference type="InParanoid" id="L0HDW4"/>
<proteinExistence type="predicted"/>
<dbReference type="AlphaFoldDB" id="L0HDW4"/>
<keyword evidence="3" id="KW-1185">Reference proteome</keyword>
<dbReference type="Pfam" id="PF13289">
    <property type="entry name" value="SIR2_2"/>
    <property type="match status" value="1"/>
</dbReference>
<protein>
    <submittedName>
        <fullName evidence="2">Uncharacterized protein</fullName>
    </submittedName>
</protein>
<accession>L0HDW4</accession>
<dbReference type="RefSeq" id="WP_015285890.1">
    <property type="nucleotide sequence ID" value="NC_019943.1"/>
</dbReference>
<gene>
    <name evidence="2" type="ordered locus">Metfor_1908</name>
</gene>
<name>L0HDW4_METFS</name>
<sequence length="419" mass="48368">MGTEVDWAEQNFLYLNREFTKIESGMEDELRRKIEPWLSAIFQSEHLSLLVGTGLSIATTRIAKSNPPSMNRIPFTIFNTEIDTWSKSQATALERGEPNFEDDLRSALELLQGLKILKHKDVKKLENETDEIIKNFVKGILKTEHDFMNKSEEDREKALMYLKSFLISFASRTATRDRLNIFTTNYDRFIEYGCDLAGIIILDRFIGKISPVFRSTKIELDCHYNPPGIRGEPRYVEGVARLTKIHGSIDWRFSERKIVRDPVAFGTKEYSEESLKEKIVIYPNSAKGIDTTYYPYSELFRDFSSAVCRPNSTIVTYGYGFGDSHINRILEDMLTIPSTHIVIVSFDSAQGRIKKFFEKSNPAQFTLLIGSQLADLEKLVDNYLPKAAIDRITERQQRLMERRGIHQQSRDMPQTERVE</sequence>
<reference evidence="2 3" key="2">
    <citation type="journal article" date="2014" name="Genome Announc.">
        <title>Complete Genome Sequence of Methanoregula formicica SMSPT, a Mesophilic Hydrogenotrophic Methanogen Isolated from a Methanogenic Upflow Anaerobic Sludge Blanket Reactor.</title>
        <authorList>
            <person name="Yamamoto K."/>
            <person name="Tamaki H."/>
            <person name="Cadillo-Quiroz H."/>
            <person name="Imachi H."/>
            <person name="Kyrpides N."/>
            <person name="Woyke T."/>
            <person name="Goodwin L."/>
            <person name="Zinder S.H."/>
            <person name="Kamagata Y."/>
            <person name="Liu W.T."/>
        </authorList>
    </citation>
    <scope>NUCLEOTIDE SEQUENCE [LARGE SCALE GENOMIC DNA]</scope>
    <source>
        <strain evidence="3">DSM 22288 / NBRC 105244 / SMSP</strain>
    </source>
</reference>
<evidence type="ECO:0000256" key="1">
    <source>
        <dbReference type="SAM" id="MobiDB-lite"/>
    </source>
</evidence>
<reference evidence="3" key="1">
    <citation type="submission" date="2011-12" db="EMBL/GenBank/DDBJ databases">
        <title>Complete sequence of Methanoregula formicicum SMSP.</title>
        <authorList>
            <person name="Lucas S."/>
            <person name="Han J."/>
            <person name="Lapidus A."/>
            <person name="Cheng J.-F."/>
            <person name="Goodwin L."/>
            <person name="Pitluck S."/>
            <person name="Peters L."/>
            <person name="Ovchinnikova G."/>
            <person name="Teshima H."/>
            <person name="Detter J.C."/>
            <person name="Han C."/>
            <person name="Tapia R."/>
            <person name="Land M."/>
            <person name="Hauser L."/>
            <person name="Kyrpides N."/>
            <person name="Ivanova N."/>
            <person name="Pagani I."/>
            <person name="Imachi H."/>
            <person name="Tamaki H."/>
            <person name="Sekiguchi Y."/>
            <person name="Kamagata Y."/>
            <person name="Cadillo-Quiroz H."/>
            <person name="Zinder S."/>
            <person name="Liu W.-T."/>
            <person name="Woyke T."/>
        </authorList>
    </citation>
    <scope>NUCLEOTIDE SEQUENCE [LARGE SCALE GENOMIC DNA]</scope>
    <source>
        <strain evidence="3">DSM 22288 / NBRC 105244 / SMSP</strain>
    </source>
</reference>
<organism evidence="2 3">
    <name type="scientific">Methanoregula formicica (strain DSM 22288 / NBRC 105244 / SMSP)</name>
    <dbReference type="NCBI Taxonomy" id="593750"/>
    <lineage>
        <taxon>Archaea</taxon>
        <taxon>Methanobacteriati</taxon>
        <taxon>Methanobacteriota</taxon>
        <taxon>Stenosarchaea group</taxon>
        <taxon>Methanomicrobia</taxon>
        <taxon>Methanomicrobiales</taxon>
        <taxon>Methanoregulaceae</taxon>
        <taxon>Methanoregula</taxon>
    </lineage>
</organism>
<dbReference type="OrthoDB" id="383172at2157"/>
<feature type="region of interest" description="Disordered" evidence="1">
    <location>
        <begin position="400"/>
        <end position="419"/>
    </location>
</feature>
<evidence type="ECO:0000313" key="3">
    <source>
        <dbReference type="Proteomes" id="UP000010824"/>
    </source>
</evidence>
<dbReference type="eggNOG" id="arCOG14100">
    <property type="taxonomic scope" value="Archaea"/>
</dbReference>
<dbReference type="GeneID" id="14308297"/>
<dbReference type="Proteomes" id="UP000010824">
    <property type="component" value="Chromosome"/>
</dbReference>